<gene>
    <name evidence="2" type="ORF">ABZ510_02190</name>
</gene>
<dbReference type="Proteomes" id="UP001550628">
    <property type="component" value="Unassembled WGS sequence"/>
</dbReference>
<dbReference type="InterPro" id="IPR010982">
    <property type="entry name" value="Lambda_DNA-bd_dom_sf"/>
</dbReference>
<dbReference type="CDD" id="cd00093">
    <property type="entry name" value="HTH_XRE"/>
    <property type="match status" value="1"/>
</dbReference>
<feature type="domain" description="HTH cro/C1-type" evidence="1">
    <location>
        <begin position="15"/>
        <end position="55"/>
    </location>
</feature>
<dbReference type="InterPro" id="IPR043917">
    <property type="entry name" value="DUF5753"/>
</dbReference>
<name>A0ABV2WID6_9NOCA</name>
<comment type="caution">
    <text evidence="2">The sequence shown here is derived from an EMBL/GenBank/DDBJ whole genome shotgun (WGS) entry which is preliminary data.</text>
</comment>
<sequence>MTGVRKAREALGQQLRDLRKDAGLTGRQLAELAGWHPSKVSRIEYGNQTATEDDIRNWCTQTGAEQHLPDLIAAVRNVDAAYLEWRRALGGGVRRRQKHAAAVEAETRLIRGYDPALIPGLLHTPGYAEAIIRQVIEFNQVPNDVEAAVAARMERQQQFLYQGHHRVHYLIGEQALYTTVGDDDVMLGQLDRLLASMSLPRVLLGVVPQKAPYRVSATNFVIYDQRLVLVEGVAAALNITQPREITQYGRAFDALVKQAVTGRDARRLITDAMGARASQE</sequence>
<dbReference type="SUPFAM" id="SSF47413">
    <property type="entry name" value="lambda repressor-like DNA-binding domains"/>
    <property type="match status" value="1"/>
</dbReference>
<dbReference type="InterPro" id="IPR001387">
    <property type="entry name" value="Cro/C1-type_HTH"/>
</dbReference>
<dbReference type="Pfam" id="PF19054">
    <property type="entry name" value="DUF5753"/>
    <property type="match status" value="1"/>
</dbReference>
<evidence type="ECO:0000313" key="2">
    <source>
        <dbReference type="EMBL" id="MEU1950648.1"/>
    </source>
</evidence>
<organism evidence="2 3">
    <name type="scientific">Nocardia rhamnosiphila</name>
    <dbReference type="NCBI Taxonomy" id="426716"/>
    <lineage>
        <taxon>Bacteria</taxon>
        <taxon>Bacillati</taxon>
        <taxon>Actinomycetota</taxon>
        <taxon>Actinomycetes</taxon>
        <taxon>Mycobacteriales</taxon>
        <taxon>Nocardiaceae</taxon>
        <taxon>Nocardia</taxon>
    </lineage>
</organism>
<accession>A0ABV2WID6</accession>
<keyword evidence="3" id="KW-1185">Reference proteome</keyword>
<dbReference type="RefSeq" id="WP_356954364.1">
    <property type="nucleotide sequence ID" value="NZ_JBEYBD010000002.1"/>
</dbReference>
<evidence type="ECO:0000313" key="3">
    <source>
        <dbReference type="Proteomes" id="UP001550628"/>
    </source>
</evidence>
<dbReference type="SMART" id="SM00530">
    <property type="entry name" value="HTH_XRE"/>
    <property type="match status" value="1"/>
</dbReference>
<reference evidence="2 3" key="1">
    <citation type="submission" date="2024-06" db="EMBL/GenBank/DDBJ databases">
        <title>The Natural Products Discovery Center: Release of the First 8490 Sequenced Strains for Exploring Actinobacteria Biosynthetic Diversity.</title>
        <authorList>
            <person name="Kalkreuter E."/>
            <person name="Kautsar S.A."/>
            <person name="Yang D."/>
            <person name="Bader C.D."/>
            <person name="Teijaro C.N."/>
            <person name="Fluegel L."/>
            <person name="Davis C.M."/>
            <person name="Simpson J.R."/>
            <person name="Lauterbach L."/>
            <person name="Steele A.D."/>
            <person name="Gui C."/>
            <person name="Meng S."/>
            <person name="Li G."/>
            <person name="Viehrig K."/>
            <person name="Ye F."/>
            <person name="Su P."/>
            <person name="Kiefer A.F."/>
            <person name="Nichols A."/>
            <person name="Cepeda A.J."/>
            <person name="Yan W."/>
            <person name="Fan B."/>
            <person name="Jiang Y."/>
            <person name="Adhikari A."/>
            <person name="Zheng C.-J."/>
            <person name="Schuster L."/>
            <person name="Cowan T.M."/>
            <person name="Smanski M.J."/>
            <person name="Chevrette M.G."/>
            <person name="De Carvalho L.P.S."/>
            <person name="Shen B."/>
        </authorList>
    </citation>
    <scope>NUCLEOTIDE SEQUENCE [LARGE SCALE GENOMIC DNA]</scope>
    <source>
        <strain evidence="2 3">NPDC019708</strain>
    </source>
</reference>
<dbReference type="Gene3D" id="1.10.260.40">
    <property type="entry name" value="lambda repressor-like DNA-binding domains"/>
    <property type="match status" value="1"/>
</dbReference>
<proteinExistence type="predicted"/>
<evidence type="ECO:0000259" key="1">
    <source>
        <dbReference type="PROSITE" id="PS50943"/>
    </source>
</evidence>
<dbReference type="EMBL" id="JBEYBF010000001">
    <property type="protein sequence ID" value="MEU1950648.1"/>
    <property type="molecule type" value="Genomic_DNA"/>
</dbReference>
<dbReference type="PROSITE" id="PS50943">
    <property type="entry name" value="HTH_CROC1"/>
    <property type="match status" value="1"/>
</dbReference>
<protein>
    <submittedName>
        <fullName evidence="2">Helix-turn-helix transcriptional regulator</fullName>
    </submittedName>
</protein>
<dbReference type="Pfam" id="PF13560">
    <property type="entry name" value="HTH_31"/>
    <property type="match status" value="1"/>
</dbReference>